<dbReference type="KEGG" id="psi:S70_04035"/>
<evidence type="ECO:0000256" key="8">
    <source>
        <dbReference type="ARBA" id="ARBA00035655"/>
    </source>
</evidence>
<dbReference type="HOGENOM" id="CLU_122700_1_0_6"/>
<evidence type="ECO:0000256" key="4">
    <source>
        <dbReference type="ARBA" id="ARBA00022519"/>
    </source>
</evidence>
<keyword evidence="7 9" id="KW-0472">Membrane</keyword>
<protein>
    <submittedName>
        <fullName evidence="10">Uncharacterized protein</fullName>
    </submittedName>
</protein>
<evidence type="ECO:0000256" key="2">
    <source>
        <dbReference type="ARBA" id="ARBA00022448"/>
    </source>
</evidence>
<feature type="transmembrane region" description="Helical" evidence="9">
    <location>
        <begin position="122"/>
        <end position="143"/>
    </location>
</feature>
<evidence type="ECO:0000256" key="1">
    <source>
        <dbReference type="ARBA" id="ARBA00004429"/>
    </source>
</evidence>
<dbReference type="Pfam" id="PF04143">
    <property type="entry name" value="Sulf_transp"/>
    <property type="match status" value="1"/>
</dbReference>
<feature type="transmembrane region" description="Helical" evidence="9">
    <location>
        <begin position="53"/>
        <end position="75"/>
    </location>
</feature>
<evidence type="ECO:0000313" key="11">
    <source>
        <dbReference type="Proteomes" id="UP000005012"/>
    </source>
</evidence>
<accession>A0A140NGS2</accession>
<name>A0A140NGS2_PROSM</name>
<dbReference type="EMBL" id="CP003488">
    <property type="protein sequence ID" value="AFH92689.1"/>
    <property type="molecule type" value="Genomic_DNA"/>
</dbReference>
<dbReference type="PANTHER" id="PTHR30574:SF1">
    <property type="entry name" value="SULPHUR TRANSPORT DOMAIN-CONTAINING PROTEIN"/>
    <property type="match status" value="1"/>
</dbReference>
<feature type="transmembrane region" description="Helical" evidence="9">
    <location>
        <begin position="81"/>
        <end position="101"/>
    </location>
</feature>
<dbReference type="PANTHER" id="PTHR30574">
    <property type="entry name" value="INNER MEMBRANE PROTEIN YEDE"/>
    <property type="match status" value="1"/>
</dbReference>
<dbReference type="InterPro" id="IPR007272">
    <property type="entry name" value="Sulf_transp_TsuA/YedE"/>
</dbReference>
<gene>
    <name evidence="10" type="ordered locus">S70_04035</name>
</gene>
<reference evidence="10 11" key="1">
    <citation type="journal article" date="2012" name="J. Bacteriol.">
        <title>Complete Genome Sequence of Providencia stuartii Clinical Isolate MRSN 2154.</title>
        <authorList>
            <person name="Clifford R.J."/>
            <person name="Hang J."/>
            <person name="Riley M.C."/>
            <person name="Onmus-Leone F."/>
            <person name="Kuschner R.A."/>
            <person name="Lesho E.P."/>
            <person name="Waterman P.E."/>
        </authorList>
    </citation>
    <scope>NUCLEOTIDE SEQUENCE [LARGE SCALE GENOMIC DNA]</scope>
    <source>
        <strain evidence="10 11">MRSN 2154</strain>
    </source>
</reference>
<evidence type="ECO:0000256" key="6">
    <source>
        <dbReference type="ARBA" id="ARBA00022989"/>
    </source>
</evidence>
<evidence type="ECO:0000256" key="7">
    <source>
        <dbReference type="ARBA" id="ARBA00023136"/>
    </source>
</evidence>
<keyword evidence="6 9" id="KW-1133">Transmembrane helix</keyword>
<dbReference type="OrthoDB" id="9814020at2"/>
<keyword evidence="2" id="KW-0813">Transport</keyword>
<evidence type="ECO:0000256" key="5">
    <source>
        <dbReference type="ARBA" id="ARBA00022692"/>
    </source>
</evidence>
<keyword evidence="5 9" id="KW-0812">Transmembrane</keyword>
<dbReference type="Proteomes" id="UP000005012">
    <property type="component" value="Chromosome"/>
</dbReference>
<reference evidence="11" key="2">
    <citation type="submission" date="2012-04" db="EMBL/GenBank/DDBJ databases">
        <title>Complete genome sequence of Providencia stuartii clinical isolate MRSN 2154.</title>
        <authorList>
            <person name="Clifford R.J."/>
            <person name="Hang J."/>
            <person name="Riley M.C."/>
            <person name="Onmus-Leone F."/>
            <person name="Kuschner R.A."/>
            <person name="Lesho E.P."/>
            <person name="Waterman P.E."/>
        </authorList>
    </citation>
    <scope>NUCLEOTIDE SEQUENCE [LARGE SCALE GENOMIC DNA]</scope>
    <source>
        <strain evidence="11">MRSN 2154</strain>
    </source>
</reference>
<comment type="similarity">
    <text evidence="8">Belongs to the TsuA/YedE (TC 9.B.102) family.</text>
</comment>
<dbReference type="AlphaFoldDB" id="A0A140NGS2"/>
<evidence type="ECO:0000256" key="3">
    <source>
        <dbReference type="ARBA" id="ARBA00022475"/>
    </source>
</evidence>
<evidence type="ECO:0000256" key="9">
    <source>
        <dbReference type="SAM" id="Phobius"/>
    </source>
</evidence>
<feature type="transmembrane region" description="Helical" evidence="9">
    <location>
        <begin position="12"/>
        <end position="32"/>
    </location>
</feature>
<comment type="subcellular location">
    <subcellularLocation>
        <location evidence="1">Cell inner membrane</location>
        <topology evidence="1">Multi-pass membrane protein</topology>
    </subcellularLocation>
</comment>
<keyword evidence="3" id="KW-1003">Cell membrane</keyword>
<sequence length="146" mass="15098">MMSIDWANFTPWSAAMGGLLIGAAVSLLLLFNGRIAGISGILSGVLKPIAGDTAWKVAFVLGIMAAPALFTLFFFSPEVSITTSTPILILAGLFVGFGTRLGSGCTSGHGICGMARFSRRSIVAVITFMLVAFATVAVINLLGLRG</sequence>
<evidence type="ECO:0000313" key="10">
    <source>
        <dbReference type="EMBL" id="AFH92689.1"/>
    </source>
</evidence>
<keyword evidence="4" id="KW-0997">Cell inner membrane</keyword>
<dbReference type="GO" id="GO:0005886">
    <property type="term" value="C:plasma membrane"/>
    <property type="evidence" value="ECO:0007669"/>
    <property type="project" value="UniProtKB-SubCell"/>
</dbReference>
<organism evidence="10 11">
    <name type="scientific">Providencia stuartii (strain MRSN 2154)</name>
    <dbReference type="NCBI Taxonomy" id="1157951"/>
    <lineage>
        <taxon>Bacteria</taxon>
        <taxon>Pseudomonadati</taxon>
        <taxon>Pseudomonadota</taxon>
        <taxon>Gammaproteobacteria</taxon>
        <taxon>Enterobacterales</taxon>
        <taxon>Morganellaceae</taxon>
        <taxon>Providencia</taxon>
    </lineage>
</organism>
<proteinExistence type="inferred from homology"/>
<dbReference type="PATRIC" id="fig|1157951.4.peg.796"/>